<sequence length="463" mass="53147">MVLKEELVDGPTLGRFSTSFCLCQNARFRPAKLYIPLRAVDIFEFVICERASNDRYLKKFIEIKYTINERCPPMEIWNNLGVRVYMETKKENKSLGMYPLCITVRDFDLECNISNSSTIVGLLCFFSGLSDYRMSNVVQLSSNCDKIGEVSRTMKLIDRPTSPAIVQYESIIITKHTSNVIEVGQVYQDKQIIVSAMKHYSVMNRFQFRVKRSSARSYCLVCVGDNYTWHFKSTSINESALFKIQKFNSLHTCSLMDNTYIQCRPTAMVVGSMVIPKYADPKTIYTPKDIQTNMLSEYGMNLTYMQACRAKEKTLKFLRGHPADSYSRLPSYLYILEKTYPGSVVKLQKTEDDCFLYAFVALSTSIKGWEYCRPVVVVDGTFLKSAYMRIMLTTSTMDAAGSILPLAYAVFDLENDASWTWFFEQFKHAYGEKPNMWVVSDQNESILKATSTVYTGMPYYACM</sequence>
<feature type="domain" description="MULE transposase" evidence="1">
    <location>
        <begin position="375"/>
        <end position="463"/>
    </location>
</feature>
<dbReference type="InterPro" id="IPR018289">
    <property type="entry name" value="MULE_transposase_dom"/>
</dbReference>
<dbReference type="Proteomes" id="UP000790787">
    <property type="component" value="Chromosome 19"/>
</dbReference>
<dbReference type="OrthoDB" id="683469at2759"/>
<dbReference type="GeneID" id="107803432"/>
<accession>A0A1S4B1A8</accession>
<protein>
    <submittedName>
        <fullName evidence="3">Uncharacterized protein LOC107803432</fullName>
    </submittedName>
</protein>
<dbReference type="RefSeq" id="XP_016482634.1">
    <property type="nucleotide sequence ID" value="XM_016627148.1"/>
</dbReference>
<evidence type="ECO:0000313" key="2">
    <source>
        <dbReference type="Proteomes" id="UP000790787"/>
    </source>
</evidence>
<gene>
    <name evidence="3" type="primary">LOC107803432</name>
</gene>
<dbReference type="PANTHER" id="PTHR31973">
    <property type="entry name" value="POLYPROTEIN, PUTATIVE-RELATED"/>
    <property type="match status" value="1"/>
</dbReference>
<reference evidence="3" key="2">
    <citation type="submission" date="2025-08" db="UniProtKB">
        <authorList>
            <consortium name="RefSeq"/>
        </authorList>
    </citation>
    <scope>IDENTIFICATION</scope>
    <source>
        <tissue evidence="3">Leaf</tissue>
    </source>
</reference>
<evidence type="ECO:0000313" key="3">
    <source>
        <dbReference type="RefSeq" id="XP_016482634.1"/>
    </source>
</evidence>
<dbReference type="AlphaFoldDB" id="A0A1S4B1A8"/>
<dbReference type="PaxDb" id="4097-A0A1S4B1A8"/>
<name>A0A1S4B1A8_TOBAC</name>
<dbReference type="KEGG" id="nta:107803432"/>
<dbReference type="STRING" id="4097.A0A1S4B1A8"/>
<dbReference type="PANTHER" id="PTHR31973:SF113">
    <property type="entry name" value="PROTEIN FAR1-RELATED SEQUENCE 5-LIKE"/>
    <property type="match status" value="1"/>
</dbReference>
<proteinExistence type="predicted"/>
<keyword evidence="2" id="KW-1185">Reference proteome</keyword>
<organism evidence="2 3">
    <name type="scientific">Nicotiana tabacum</name>
    <name type="common">Common tobacco</name>
    <dbReference type="NCBI Taxonomy" id="4097"/>
    <lineage>
        <taxon>Eukaryota</taxon>
        <taxon>Viridiplantae</taxon>
        <taxon>Streptophyta</taxon>
        <taxon>Embryophyta</taxon>
        <taxon>Tracheophyta</taxon>
        <taxon>Spermatophyta</taxon>
        <taxon>Magnoliopsida</taxon>
        <taxon>eudicotyledons</taxon>
        <taxon>Gunneridae</taxon>
        <taxon>Pentapetalae</taxon>
        <taxon>asterids</taxon>
        <taxon>lamiids</taxon>
        <taxon>Solanales</taxon>
        <taxon>Solanaceae</taxon>
        <taxon>Nicotianoideae</taxon>
        <taxon>Nicotianeae</taxon>
        <taxon>Nicotiana</taxon>
    </lineage>
</organism>
<evidence type="ECO:0000259" key="1">
    <source>
        <dbReference type="Pfam" id="PF10551"/>
    </source>
</evidence>
<reference evidence="2" key="1">
    <citation type="journal article" date="2014" name="Nat. Commun.">
        <title>The tobacco genome sequence and its comparison with those of tomato and potato.</title>
        <authorList>
            <person name="Sierro N."/>
            <person name="Battey J.N."/>
            <person name="Ouadi S."/>
            <person name="Bakaher N."/>
            <person name="Bovet L."/>
            <person name="Willig A."/>
            <person name="Goepfert S."/>
            <person name="Peitsch M.C."/>
            <person name="Ivanov N.V."/>
        </authorList>
    </citation>
    <scope>NUCLEOTIDE SEQUENCE [LARGE SCALE GENOMIC DNA]</scope>
</reference>
<dbReference type="Pfam" id="PF10551">
    <property type="entry name" value="MULE"/>
    <property type="match status" value="1"/>
</dbReference>